<organism evidence="1 2">
    <name type="scientific">Acetobacter pasteurianus NBRC 3278</name>
    <dbReference type="NCBI Taxonomy" id="1226660"/>
    <lineage>
        <taxon>Bacteria</taxon>
        <taxon>Pseudomonadati</taxon>
        <taxon>Pseudomonadota</taxon>
        <taxon>Alphaproteobacteria</taxon>
        <taxon>Acetobacterales</taxon>
        <taxon>Acetobacteraceae</taxon>
        <taxon>Acetobacter</taxon>
    </lineage>
</organism>
<sequence>MGIYRSDFSSVTVTGDGSGGGSGGGNSEVKVAITARGSISQNDMVQLLPSADAVKIVRSDCAAMRPGNNLIPDLYSSSPDELTTFITADKRVLASYTGSRISSYAGKYYEYGADGSTLNVYSTGLSLGSVAAPLNGNGFILDAAGSYYFFSQVGASPVQVPTQINTPVIVPSVGNSFWLVGNGVVEYWSSSAALVFRENINQTVFYDCATLDDGSLVTGAFIVKQDKSITNYTTLSVGGVYYSGNADHFWAVSQDGKTIYTFSTAGALVNTFSGNAAPSSHIIPYNNDLIYISSGTTNVYYLPADSTKPITQLSGTNGYTSIAVDVSLNVLYISPDWNDTSRNLIAFNLTKLTPYSLNNSNSRGHIISVSDGVLLCYPFNSLYMVKVLYTQFLGVSLSSVSAGASGYVNAANGTYTVNGYYGPQTYNIPPPVNNGAVSSGAGAKLLGTNCTVYSSTYTDTSS</sequence>
<dbReference type="Proteomes" id="UP000287385">
    <property type="component" value="Unassembled WGS sequence"/>
</dbReference>
<evidence type="ECO:0000313" key="1">
    <source>
        <dbReference type="EMBL" id="GCD62858.1"/>
    </source>
</evidence>
<keyword evidence="2" id="KW-1185">Reference proteome</keyword>
<dbReference type="EMBL" id="BDEV01000077">
    <property type="protein sequence ID" value="GCD62858.1"/>
    <property type="molecule type" value="Genomic_DNA"/>
</dbReference>
<comment type="caution">
    <text evidence="1">The sequence shown here is derived from an EMBL/GenBank/DDBJ whole genome shotgun (WGS) entry which is preliminary data.</text>
</comment>
<dbReference type="SUPFAM" id="SSF63825">
    <property type="entry name" value="YWTD domain"/>
    <property type="match status" value="1"/>
</dbReference>
<dbReference type="AlphaFoldDB" id="A0A401X5A0"/>
<gene>
    <name evidence="1" type="ORF">NBRC3278_1951</name>
</gene>
<evidence type="ECO:0000313" key="2">
    <source>
        <dbReference type="Proteomes" id="UP000287385"/>
    </source>
</evidence>
<name>A0A401X5A0_ACEPA</name>
<proteinExistence type="predicted"/>
<accession>A0A401X5A0</accession>
<protein>
    <submittedName>
        <fullName evidence="1">Uncharacterized protein</fullName>
    </submittedName>
</protein>
<reference evidence="1 2" key="1">
    <citation type="submission" date="2016-06" db="EMBL/GenBank/DDBJ databases">
        <title>Acetobacter pasteurianus NBRC 3278 whole genome sequencing project.</title>
        <authorList>
            <person name="Matsutani M."/>
            <person name="Shiwa Y."/>
            <person name="Okamoto-Kainuma A."/>
            <person name="Ishikawa M."/>
            <person name="Koizumi Y."/>
            <person name="Yoshikawa H."/>
            <person name="Yakushi T."/>
            <person name="Matsushita K."/>
        </authorList>
    </citation>
    <scope>NUCLEOTIDE SEQUENCE [LARGE SCALE GENOMIC DNA]</scope>
    <source>
        <strain evidence="1 2">NBRC 3278</strain>
    </source>
</reference>
<dbReference type="RefSeq" id="WP_124297237.1">
    <property type="nucleotide sequence ID" value="NZ_BDEV01000077.1"/>
</dbReference>